<evidence type="ECO:0000313" key="2">
    <source>
        <dbReference type="Proteomes" id="UP001497392"/>
    </source>
</evidence>
<reference evidence="1 2" key="1">
    <citation type="submission" date="2024-06" db="EMBL/GenBank/DDBJ databases">
        <authorList>
            <person name="Kraege A."/>
            <person name="Thomma B."/>
        </authorList>
    </citation>
    <scope>NUCLEOTIDE SEQUENCE [LARGE SCALE GENOMIC DNA]</scope>
</reference>
<proteinExistence type="predicted"/>
<dbReference type="EMBL" id="CAXHTA020000005">
    <property type="protein sequence ID" value="CAL5221132.1"/>
    <property type="molecule type" value="Genomic_DNA"/>
</dbReference>
<gene>
    <name evidence="1" type="primary">g3268</name>
    <name evidence="1" type="ORF">VP750_LOCUS2791</name>
</gene>
<accession>A0ABP1FUA9</accession>
<dbReference type="Proteomes" id="UP001497392">
    <property type="component" value="Unassembled WGS sequence"/>
</dbReference>
<evidence type="ECO:0000313" key="1">
    <source>
        <dbReference type="EMBL" id="CAL5221132.1"/>
    </source>
</evidence>
<name>A0ABP1FUA9_9CHLO</name>
<keyword evidence="2" id="KW-1185">Reference proteome</keyword>
<comment type="caution">
    <text evidence="1">The sequence shown here is derived from an EMBL/GenBank/DDBJ whole genome shotgun (WGS) entry which is preliminary data.</text>
</comment>
<organism evidence="1 2">
    <name type="scientific">Coccomyxa viridis</name>
    <dbReference type="NCBI Taxonomy" id="1274662"/>
    <lineage>
        <taxon>Eukaryota</taxon>
        <taxon>Viridiplantae</taxon>
        <taxon>Chlorophyta</taxon>
        <taxon>core chlorophytes</taxon>
        <taxon>Trebouxiophyceae</taxon>
        <taxon>Trebouxiophyceae incertae sedis</taxon>
        <taxon>Coccomyxaceae</taxon>
        <taxon>Coccomyxa</taxon>
    </lineage>
</organism>
<sequence length="112" mass="12855">METKRELKDLMAERRDQQFGLVKRKESEVAHGKVEETVKLHCGVPGKNIESLHQSCKESLPPIGWRFGELPRASIEIMLSEDLPARLKELLHVPPTLLRRLSAVKLRILVRL</sequence>
<protein>
    <submittedName>
        <fullName evidence="1">G3268 protein</fullName>
    </submittedName>
</protein>